<proteinExistence type="predicted"/>
<dbReference type="Ensembl" id="ENSCAFT00845041680.1">
    <property type="protein sequence ID" value="ENSCAFP00845032688.1"/>
    <property type="gene ID" value="ENSCAFG00845023614.1"/>
</dbReference>
<sequence length="133" mass="15049">MITLIDAEKAFDKIQHLFTIKTLKKKNGNKKMCLNITKAIQAKSTANIILVGEGLKVFPLRSRTRQGSSPLLFNTALKSSSHSNQAQKISKRHPNWKGRSKIVCVLITQFYIQKILESTKKKKKLLDLTNKVS</sequence>
<dbReference type="AlphaFoldDB" id="A0A8I3PWV6"/>
<keyword evidence="2" id="KW-1185">Reference proteome</keyword>
<reference evidence="1" key="1">
    <citation type="submission" date="2020-03" db="EMBL/GenBank/DDBJ databases">
        <title>Long-read based genome assembly of a Labrador retriever dog.</title>
        <authorList>
            <person name="Eory L."/>
            <person name="Zhang W."/>
            <person name="Schoenebeck J."/>
        </authorList>
    </citation>
    <scope>NUCLEOTIDE SEQUENCE [LARGE SCALE GENOMIC DNA]</scope>
    <source>
        <strain evidence="1">Labrador retriever</strain>
    </source>
</reference>
<reference evidence="1" key="2">
    <citation type="submission" date="2025-08" db="UniProtKB">
        <authorList>
            <consortium name="Ensembl"/>
        </authorList>
    </citation>
    <scope>IDENTIFICATION</scope>
    <source>
        <strain evidence="1">Boxer</strain>
    </source>
</reference>
<organism evidence="1 2">
    <name type="scientific">Canis lupus familiaris</name>
    <name type="common">Dog</name>
    <name type="synonym">Canis familiaris</name>
    <dbReference type="NCBI Taxonomy" id="9615"/>
    <lineage>
        <taxon>Eukaryota</taxon>
        <taxon>Metazoa</taxon>
        <taxon>Chordata</taxon>
        <taxon>Craniata</taxon>
        <taxon>Vertebrata</taxon>
        <taxon>Euteleostomi</taxon>
        <taxon>Mammalia</taxon>
        <taxon>Eutheria</taxon>
        <taxon>Laurasiatheria</taxon>
        <taxon>Carnivora</taxon>
        <taxon>Caniformia</taxon>
        <taxon>Canidae</taxon>
        <taxon>Canis</taxon>
    </lineage>
</organism>
<reference evidence="1" key="3">
    <citation type="submission" date="2025-09" db="UniProtKB">
        <authorList>
            <consortium name="Ensembl"/>
        </authorList>
    </citation>
    <scope>IDENTIFICATION</scope>
    <source>
        <strain evidence="1">Boxer</strain>
    </source>
</reference>
<accession>A0A8I3PWV6</accession>
<dbReference type="Proteomes" id="UP000805418">
    <property type="component" value="Chromosome 27"/>
</dbReference>
<evidence type="ECO:0000313" key="1">
    <source>
        <dbReference type="Ensembl" id="ENSCAFP00845032688.1"/>
    </source>
</evidence>
<dbReference type="OrthoDB" id="9802488at2759"/>
<evidence type="ECO:0008006" key="3">
    <source>
        <dbReference type="Google" id="ProtNLM"/>
    </source>
</evidence>
<protein>
    <recommendedName>
        <fullName evidence="3">Reverse transcriptase domain-containing protein</fullName>
    </recommendedName>
</protein>
<evidence type="ECO:0000313" key="2">
    <source>
        <dbReference type="Proteomes" id="UP000805418"/>
    </source>
</evidence>
<name>A0A8I3PWV6_CANLF</name>
<dbReference type="PANTHER" id="PTHR19446">
    <property type="entry name" value="REVERSE TRANSCRIPTASES"/>
    <property type="match status" value="1"/>
</dbReference>